<reference evidence="2" key="1">
    <citation type="submission" date="2019-10" db="EMBL/GenBank/DDBJ databases">
        <authorList>
            <consortium name="Genoscope - CEA"/>
            <person name="William W."/>
        </authorList>
    </citation>
    <scope>NUCLEOTIDE SEQUENCE [LARGE SCALE GENOMIC DNA]</scope>
    <source>
        <strain evidence="2">BBR_PRJEB10994</strain>
    </source>
</reference>
<feature type="transmembrane region" description="Helical" evidence="1">
    <location>
        <begin position="59"/>
        <end position="81"/>
    </location>
</feature>
<accession>A0A7Z9BYT7</accession>
<dbReference type="AlphaFoldDB" id="A0A7Z9BYT7"/>
<gene>
    <name evidence="2" type="ORF">PL9631_600007</name>
</gene>
<dbReference type="OrthoDB" id="7205479at2"/>
<feature type="transmembrane region" description="Helical" evidence="1">
    <location>
        <begin position="29"/>
        <end position="47"/>
    </location>
</feature>
<dbReference type="Pfam" id="PF04020">
    <property type="entry name" value="Phage_holin_4_2"/>
    <property type="match status" value="1"/>
</dbReference>
<evidence type="ECO:0000256" key="1">
    <source>
        <dbReference type="SAM" id="Phobius"/>
    </source>
</evidence>
<evidence type="ECO:0008006" key="4">
    <source>
        <dbReference type="Google" id="ProtNLM"/>
    </source>
</evidence>
<dbReference type="InterPro" id="IPR007165">
    <property type="entry name" value="Phage_holin_4_2"/>
</dbReference>
<keyword evidence="1" id="KW-0812">Transmembrane</keyword>
<proteinExistence type="predicted"/>
<evidence type="ECO:0000313" key="2">
    <source>
        <dbReference type="EMBL" id="VXD21883.1"/>
    </source>
</evidence>
<sequence>MINFFVTWIISAISLGITAQIVPGFTISSWQSAAIGVIVMAFVNAIIKPIITILTLPLTILTLGLFLLVVNAISISLVAYLTPGFSISSFWAALFGSIVLSLISSLFNQILDKSNNNSLD</sequence>
<protein>
    <recommendedName>
        <fullName evidence="4">Phage holin family protein</fullName>
    </recommendedName>
</protein>
<name>A0A7Z9BYT7_9CYAN</name>
<dbReference type="PANTHER" id="PTHR37309">
    <property type="entry name" value="SLR0284 PROTEIN"/>
    <property type="match status" value="1"/>
</dbReference>
<feature type="transmembrane region" description="Helical" evidence="1">
    <location>
        <begin position="87"/>
        <end position="107"/>
    </location>
</feature>
<organism evidence="2 3">
    <name type="scientific">Planktothrix paucivesiculata PCC 9631</name>
    <dbReference type="NCBI Taxonomy" id="671071"/>
    <lineage>
        <taxon>Bacteria</taxon>
        <taxon>Bacillati</taxon>
        <taxon>Cyanobacteriota</taxon>
        <taxon>Cyanophyceae</taxon>
        <taxon>Oscillatoriophycideae</taxon>
        <taxon>Oscillatoriales</taxon>
        <taxon>Microcoleaceae</taxon>
        <taxon>Planktothrix</taxon>
    </lineage>
</organism>
<comment type="caution">
    <text evidence="2">The sequence shown here is derived from an EMBL/GenBank/DDBJ whole genome shotgun (WGS) entry which is preliminary data.</text>
</comment>
<keyword evidence="3" id="KW-1185">Reference proteome</keyword>
<dbReference type="Proteomes" id="UP000182190">
    <property type="component" value="Unassembled WGS sequence"/>
</dbReference>
<dbReference type="EMBL" id="CZCS02000202">
    <property type="protein sequence ID" value="VXD21883.1"/>
    <property type="molecule type" value="Genomic_DNA"/>
</dbReference>
<evidence type="ECO:0000313" key="3">
    <source>
        <dbReference type="Proteomes" id="UP000182190"/>
    </source>
</evidence>
<dbReference type="RefSeq" id="WP_083620004.1">
    <property type="nucleotide sequence ID" value="NZ_LR735013.1"/>
</dbReference>
<keyword evidence="1" id="KW-0472">Membrane</keyword>
<dbReference type="PANTHER" id="PTHR37309:SF1">
    <property type="entry name" value="SLR0284 PROTEIN"/>
    <property type="match status" value="1"/>
</dbReference>
<keyword evidence="1" id="KW-1133">Transmembrane helix</keyword>